<dbReference type="GO" id="GO:0045055">
    <property type="term" value="P:regulated exocytosis"/>
    <property type="evidence" value="ECO:0007669"/>
    <property type="project" value="TreeGrafter"/>
</dbReference>
<dbReference type="SMART" id="SM00239">
    <property type="entry name" value="C2"/>
    <property type="match status" value="1"/>
</dbReference>
<evidence type="ECO:0000256" key="3">
    <source>
        <dbReference type="SAM" id="MobiDB-lite"/>
    </source>
</evidence>
<feature type="compositionally biased region" description="Basic and acidic residues" evidence="3">
    <location>
        <begin position="849"/>
        <end position="858"/>
    </location>
</feature>
<keyword evidence="2" id="KW-0967">Endosome</keyword>
<evidence type="ECO:0000313" key="5">
    <source>
        <dbReference type="EMBL" id="KAF5892017.1"/>
    </source>
</evidence>
<dbReference type="Proteomes" id="UP000727407">
    <property type="component" value="Unassembled WGS sequence"/>
</dbReference>
<dbReference type="EMBL" id="QNUK01000532">
    <property type="protein sequence ID" value="KAF5892017.1"/>
    <property type="molecule type" value="Genomic_DNA"/>
</dbReference>
<feature type="compositionally biased region" description="Acidic residues" evidence="3">
    <location>
        <begin position="316"/>
        <end position="331"/>
    </location>
</feature>
<feature type="region of interest" description="Disordered" evidence="3">
    <location>
        <begin position="952"/>
        <end position="1061"/>
    </location>
</feature>
<reference evidence="5" key="1">
    <citation type="submission" date="2020-07" db="EMBL/GenBank/DDBJ databases">
        <title>Clarias magur genome sequencing, assembly and annotation.</title>
        <authorList>
            <person name="Kushwaha B."/>
            <person name="Kumar R."/>
            <person name="Das P."/>
            <person name="Joshi C.G."/>
            <person name="Kumar D."/>
            <person name="Nagpure N.S."/>
            <person name="Pandey M."/>
            <person name="Agarwal S."/>
            <person name="Srivastava S."/>
            <person name="Singh M."/>
            <person name="Sahoo L."/>
            <person name="Jayasankar P."/>
            <person name="Meher P.K."/>
            <person name="Koringa P.G."/>
            <person name="Iquebal M.A."/>
            <person name="Das S.P."/>
            <person name="Bit A."/>
            <person name="Patnaik S."/>
            <person name="Patel N."/>
            <person name="Shah T.M."/>
            <person name="Hinsu A."/>
            <person name="Jena J.K."/>
        </authorList>
    </citation>
    <scope>NUCLEOTIDE SEQUENCE</scope>
    <source>
        <strain evidence="5">CIFAMagur01</strain>
        <tissue evidence="5">Testis</tissue>
    </source>
</reference>
<feature type="region of interest" description="Disordered" evidence="3">
    <location>
        <begin position="876"/>
        <end position="937"/>
    </location>
</feature>
<dbReference type="InterPro" id="IPR037789">
    <property type="entry name" value="FIP_classI"/>
</dbReference>
<dbReference type="PROSITE" id="PS50004">
    <property type="entry name" value="C2"/>
    <property type="match status" value="1"/>
</dbReference>
<feature type="region of interest" description="Disordered" evidence="3">
    <location>
        <begin position="452"/>
        <end position="709"/>
    </location>
</feature>
<dbReference type="PANTHER" id="PTHR15746:SF25">
    <property type="entry name" value="CALPONIN HOMOLOGY DOMAIN-CONTAINING PROTEIN DDB_G0272472 ISOFORM X1"/>
    <property type="match status" value="1"/>
</dbReference>
<keyword evidence="6" id="KW-1185">Reference proteome</keyword>
<organism evidence="5 6">
    <name type="scientific">Clarias magur</name>
    <name type="common">Asian catfish</name>
    <name type="synonym">Macropteronotus magur</name>
    <dbReference type="NCBI Taxonomy" id="1594786"/>
    <lineage>
        <taxon>Eukaryota</taxon>
        <taxon>Metazoa</taxon>
        <taxon>Chordata</taxon>
        <taxon>Craniata</taxon>
        <taxon>Vertebrata</taxon>
        <taxon>Euteleostomi</taxon>
        <taxon>Actinopterygii</taxon>
        <taxon>Neopterygii</taxon>
        <taxon>Teleostei</taxon>
        <taxon>Ostariophysi</taxon>
        <taxon>Siluriformes</taxon>
        <taxon>Clariidae</taxon>
        <taxon>Clarias</taxon>
    </lineage>
</organism>
<feature type="compositionally biased region" description="Polar residues" evidence="3">
    <location>
        <begin position="1017"/>
        <end position="1030"/>
    </location>
</feature>
<feature type="compositionally biased region" description="Basic and acidic residues" evidence="3">
    <location>
        <begin position="332"/>
        <end position="422"/>
    </location>
</feature>
<gene>
    <name evidence="5" type="ORF">DAT39_018273</name>
</gene>
<dbReference type="Pfam" id="PF00168">
    <property type="entry name" value="C2"/>
    <property type="match status" value="1"/>
</dbReference>
<dbReference type="GO" id="GO:0031267">
    <property type="term" value="F:small GTPase binding"/>
    <property type="evidence" value="ECO:0007669"/>
    <property type="project" value="InterPro"/>
</dbReference>
<comment type="caution">
    <text evidence="5">The sequence shown here is derived from an EMBL/GenBank/DDBJ whole genome shotgun (WGS) entry which is preliminary data.</text>
</comment>
<sequence>MSLGAQSLQFFPVSARVSVLRARGLRIKGKDGTNDAYAALQAGREAFRTPVSEKRAEPVWGGDDAAFTFTLPPAAEGDGVPLQVRVLHRVPLGADKLLGLAVINVHELRENGARESQRWFKLLNKAGKADKERGEVLLDIQFLKSSMSVSMIDLSDKSHSRLGKIKDKIRGKKKDGLSDSASAILPSVTQVLTDSEGEMDGEMEGEPTKKKKNKLKSLFVPKSNMKRNSLSQSMSSLGTLPDKNSSISSSTSSGLNVDPEGKKKKKFTFLTHKRNSSSESKASNHSDFTHGSTNQNSPSQIDIRVNGSSVYREEPQSEEVQELEEEEDEEERERREEEEQDRREEKRRREAEEERKKEEEKEWIRREREREEQRKRMEVEERERIMEREKEEKRRKMEEEKERIRMEREEEEERRRVEEDEKERIRMEREIKEQRRRIEEEQKERIRIEREKEEQKRKMEEEEKERIRMAREKEEQKRKMEEEEKERIKMAREREEQRRRMEEDEKESIRMEREKEQRRKREEEEKERIRIEREKEEEQERRMEEEEQERRRTEKEEQRRTFEEEERTRIKREKEEQMRKLEEKRKEREAEELRIKMEEENDRKKVEEEKKKRIAEEERKKEEKIRAEKELEEKQKKVETERRLADEKKAKEEEERRIGEQKEKRRKEEERVRAEKEQKRAEMEKKRKEEEQRTNKEMEEQKKKEKQMIEQERLKKEDFFFEESVIPQSTDFTRSARISNVKPSMSVSAAVSQPTMTNINPFLDDNWDVGISENLISVGETTVKKGRAPLPPQLMGTGVSSKDVPKQNSYLKEVSKRPAPQPPDIVKMTREVTVEENTDQAGLGQGAKKTAERHHDSKVLSASQVDANPFTFDELLAVKPNKRPAPKPRSEISVPEDNPTSVGKKVTEDIIHLEEKASASNSKGSPPNRKLLKAPDFDLDVKVDLADDLSRKEQHLEDVAQPDIAKLNSPSFVKWDSGPEPLDHWTDGLPSMESSQKKSRAPLPPTKPKRTGDPSAPLQQPSVPNKSNLGQAKENHSNKRGQDNAPVSSIEIPAVNNPSSSTDLFSIFSPLAEKAQVTKPVETVSGSGSKIWPWAKVVPSDASEVREQVAPTSVSRQHAVKPLSAAENMPETFDFRVTENTQPKTK</sequence>
<feature type="compositionally biased region" description="Acidic residues" evidence="3">
    <location>
        <begin position="195"/>
        <end position="205"/>
    </location>
</feature>
<feature type="compositionally biased region" description="Basic and acidic residues" evidence="3">
    <location>
        <begin position="1033"/>
        <end position="1042"/>
    </location>
</feature>
<dbReference type="GO" id="GO:0055037">
    <property type="term" value="C:recycling endosome"/>
    <property type="evidence" value="ECO:0007669"/>
    <property type="project" value="UniProtKB-SubCell"/>
</dbReference>
<feature type="non-terminal residue" evidence="5">
    <location>
        <position position="1"/>
    </location>
</feature>
<feature type="region of interest" description="Disordered" evidence="3">
    <location>
        <begin position="191"/>
        <end position="422"/>
    </location>
</feature>
<evidence type="ECO:0000256" key="2">
    <source>
        <dbReference type="ARBA" id="ARBA00022753"/>
    </source>
</evidence>
<evidence type="ECO:0000259" key="4">
    <source>
        <dbReference type="PROSITE" id="PS50004"/>
    </source>
</evidence>
<dbReference type="InterPro" id="IPR000008">
    <property type="entry name" value="C2_dom"/>
</dbReference>
<dbReference type="OrthoDB" id="8956628at2759"/>
<evidence type="ECO:0000256" key="1">
    <source>
        <dbReference type="ARBA" id="ARBA00004172"/>
    </source>
</evidence>
<dbReference type="PANTHER" id="PTHR15746">
    <property type="entry name" value="RAB11-RELATED"/>
    <property type="match status" value="1"/>
</dbReference>
<accession>A0A8J4U3Q2</accession>
<feature type="compositionally biased region" description="Polar residues" evidence="3">
    <location>
        <begin position="289"/>
        <end position="300"/>
    </location>
</feature>
<feature type="region of interest" description="Disordered" evidence="3">
    <location>
        <begin position="835"/>
        <end position="862"/>
    </location>
</feature>
<dbReference type="InterPro" id="IPR035892">
    <property type="entry name" value="C2_domain_sf"/>
</dbReference>
<name>A0A8J4U3Q2_CLAMG</name>
<dbReference type="SUPFAM" id="SSF49562">
    <property type="entry name" value="C2 domain (Calcium/lipid-binding domain, CaLB)"/>
    <property type="match status" value="1"/>
</dbReference>
<protein>
    <submittedName>
        <fullName evidence="5">Rab11 family-interacting protein 1-like</fullName>
    </submittedName>
</protein>
<feature type="compositionally biased region" description="Basic and acidic residues" evidence="3">
    <location>
        <begin position="905"/>
        <end position="917"/>
    </location>
</feature>
<feature type="compositionally biased region" description="Basic residues" evidence="3">
    <location>
        <begin position="262"/>
        <end position="275"/>
    </location>
</feature>
<feature type="compositionally biased region" description="Polar residues" evidence="3">
    <location>
        <begin position="226"/>
        <end position="244"/>
    </location>
</feature>
<comment type="subcellular location">
    <subcellularLocation>
        <location evidence="1">Recycling endosome</location>
    </subcellularLocation>
</comment>
<proteinExistence type="predicted"/>
<dbReference type="Gene3D" id="2.60.40.150">
    <property type="entry name" value="C2 domain"/>
    <property type="match status" value="1"/>
</dbReference>
<dbReference type="AlphaFoldDB" id="A0A8J4U3Q2"/>
<evidence type="ECO:0000313" key="6">
    <source>
        <dbReference type="Proteomes" id="UP000727407"/>
    </source>
</evidence>
<feature type="domain" description="C2" evidence="4">
    <location>
        <begin position="1"/>
        <end position="120"/>
    </location>
</feature>